<dbReference type="KEGG" id="dpb:BABL1_gene_430"/>
<dbReference type="UniPathway" id="UPA00109">
    <property type="reaction ID" value="UER00181"/>
</dbReference>
<comment type="catalytic activity">
    <reaction evidence="4">
        <text>alpha-D-glucose 6-phosphate = beta-D-fructose 6-phosphate</text>
        <dbReference type="Rhea" id="RHEA:11816"/>
        <dbReference type="ChEBI" id="CHEBI:57634"/>
        <dbReference type="ChEBI" id="CHEBI:58225"/>
        <dbReference type="EC" id="5.3.1.9"/>
    </reaction>
</comment>
<dbReference type="PROSITE" id="PS51463">
    <property type="entry name" value="P_GLUCOSE_ISOMERASE_3"/>
    <property type="match status" value="1"/>
</dbReference>
<dbReference type="EC" id="5.3.1.9" evidence="4"/>
<dbReference type="STRING" id="673862.BABL1_gene_430"/>
<keyword evidence="3 4" id="KW-0413">Isomerase</keyword>
<organism evidence="6 7">
    <name type="scientific">Candidatus Babela massiliensis</name>
    <dbReference type="NCBI Taxonomy" id="673862"/>
    <lineage>
        <taxon>Bacteria</taxon>
        <taxon>Candidatus Babelota</taxon>
        <taxon>Candidatus Babeliae</taxon>
        <taxon>Candidatus Babeliales</taxon>
        <taxon>Candidatus Babeliaceae</taxon>
        <taxon>Candidatus Babela</taxon>
    </lineage>
</organism>
<gene>
    <name evidence="6" type="primary">pgi</name>
    <name evidence="6" type="ORF">BABL1_gene_430</name>
</gene>
<keyword evidence="7" id="KW-1185">Reference proteome</keyword>
<sequence length="448" mass="51915">MSNLYFDYKDTVLINDKQIKQVCNYLMNHIDDIKKELKFGYNTKYAFLNLANDFNLVREVNQMILKAKNLKPRIFLLIGIGGSNLGTLGLFNSIFGNLYNLKNILDSQDLNRTLFYCADTIDDYYLSDLIFIVERELKSGYNVLINIVSKSGKTIETSINAYIFIDLIKKYKSNYQDYIFVTTDKDSLLYNISKKENYNILEIPKLVGGRFSVLSAVGLFPIGFFVKDFCSIEDILVYHQDAIKRYLSCDLNINYALISASITYFNYQYRYKNISDLFIFSPDLKFLGSWYRQLVGESLGKKFDNNKNLKEVGITPTISIATIDLHSVVQLYLAGPRDKTTTFLSFKNESNNIKVDSSLFDCDLYQKNLSITFIKNSILNGVKSAYQKDQRPFMSIELREKNLESLIDFMVFKMLETIYIGTLFNINVFDQPEVELYKQEAEKFLKNC</sequence>
<reference evidence="6 7" key="1">
    <citation type="journal article" date="2015" name="Biol. Direct">
        <title>Babela massiliensis, a representative of a widespread bacterial phylum with unusual adaptations to parasitism in amoebae.</title>
        <authorList>
            <person name="Pagnier I."/>
            <person name="Yutin N."/>
            <person name="Croce O."/>
            <person name="Makarova K.S."/>
            <person name="Wolf Y.I."/>
            <person name="Benamar S."/>
            <person name="Raoult D."/>
            <person name="Koonin E.V."/>
            <person name="La Scola B."/>
        </authorList>
    </citation>
    <scope>NUCLEOTIDE SEQUENCE [LARGE SCALE GENOMIC DNA]</scope>
    <source>
        <strain evidence="7">BABL1</strain>
    </source>
</reference>
<dbReference type="CDD" id="cd05016">
    <property type="entry name" value="SIS_PGI_2"/>
    <property type="match status" value="1"/>
</dbReference>
<dbReference type="InterPro" id="IPR035482">
    <property type="entry name" value="SIS_PGI_2"/>
</dbReference>
<keyword evidence="1 4" id="KW-0312">Gluconeogenesis</keyword>
<dbReference type="GO" id="GO:0004347">
    <property type="term" value="F:glucose-6-phosphate isomerase activity"/>
    <property type="evidence" value="ECO:0007669"/>
    <property type="project" value="UniProtKB-EC"/>
</dbReference>
<dbReference type="eggNOG" id="COG0166">
    <property type="taxonomic scope" value="Bacteria"/>
</dbReference>
<evidence type="ECO:0000256" key="1">
    <source>
        <dbReference type="ARBA" id="ARBA00022432"/>
    </source>
</evidence>
<dbReference type="InterPro" id="IPR001672">
    <property type="entry name" value="G6P_Isomerase"/>
</dbReference>
<dbReference type="GO" id="GO:0097367">
    <property type="term" value="F:carbohydrate derivative binding"/>
    <property type="evidence" value="ECO:0007669"/>
    <property type="project" value="InterPro"/>
</dbReference>
<dbReference type="OrthoDB" id="140919at2"/>
<dbReference type="RefSeq" id="WP_023791950.1">
    <property type="nucleotide sequence ID" value="NC_023003.1"/>
</dbReference>
<dbReference type="GO" id="GO:0051156">
    <property type="term" value="P:glucose 6-phosphate metabolic process"/>
    <property type="evidence" value="ECO:0007669"/>
    <property type="project" value="TreeGrafter"/>
</dbReference>
<dbReference type="GO" id="GO:0006096">
    <property type="term" value="P:glycolytic process"/>
    <property type="evidence" value="ECO:0007669"/>
    <property type="project" value="UniProtKB-UniPathway"/>
</dbReference>
<dbReference type="GO" id="GO:0048029">
    <property type="term" value="F:monosaccharide binding"/>
    <property type="evidence" value="ECO:0007669"/>
    <property type="project" value="TreeGrafter"/>
</dbReference>
<dbReference type="InterPro" id="IPR046348">
    <property type="entry name" value="SIS_dom_sf"/>
</dbReference>
<feature type="transmembrane region" description="Helical" evidence="5">
    <location>
        <begin position="74"/>
        <end position="95"/>
    </location>
</feature>
<evidence type="ECO:0000313" key="7">
    <source>
        <dbReference type="Proteomes" id="UP000018769"/>
    </source>
</evidence>
<dbReference type="SUPFAM" id="SSF53697">
    <property type="entry name" value="SIS domain"/>
    <property type="match status" value="1"/>
</dbReference>
<evidence type="ECO:0000313" key="6">
    <source>
        <dbReference type="EMBL" id="CDK30586.1"/>
    </source>
</evidence>
<proteinExistence type="inferred from homology"/>
<dbReference type="AlphaFoldDB" id="V6DJ97"/>
<keyword evidence="2 4" id="KW-0324">Glycolysis</keyword>
<dbReference type="GO" id="GO:0005829">
    <property type="term" value="C:cytosol"/>
    <property type="evidence" value="ECO:0007669"/>
    <property type="project" value="TreeGrafter"/>
</dbReference>
<dbReference type="Proteomes" id="UP000018769">
    <property type="component" value="Chromosome I"/>
</dbReference>
<dbReference type="Pfam" id="PF00342">
    <property type="entry name" value="PGI"/>
    <property type="match status" value="1"/>
</dbReference>
<accession>V6DJ97</accession>
<keyword evidence="5" id="KW-1133">Transmembrane helix</keyword>
<dbReference type="PANTHER" id="PTHR11469">
    <property type="entry name" value="GLUCOSE-6-PHOSPHATE ISOMERASE"/>
    <property type="match status" value="1"/>
</dbReference>
<dbReference type="HOGENOM" id="CLU_037303_1_0_7"/>
<keyword evidence="5" id="KW-0472">Membrane</keyword>
<evidence type="ECO:0000256" key="3">
    <source>
        <dbReference type="ARBA" id="ARBA00023235"/>
    </source>
</evidence>
<name>V6DJ97_9BACT</name>
<comment type="pathway">
    <text evidence="4">Carbohydrate degradation; glycolysis; D-glyceraldehyde 3-phosphate and glycerone phosphate from D-glucose: step 2/4.</text>
</comment>
<dbReference type="PRINTS" id="PR00662">
    <property type="entry name" value="G6PISOMERASE"/>
</dbReference>
<dbReference type="EMBL" id="HG793133">
    <property type="protein sequence ID" value="CDK30586.1"/>
    <property type="molecule type" value="Genomic_DNA"/>
</dbReference>
<evidence type="ECO:0000256" key="5">
    <source>
        <dbReference type="SAM" id="Phobius"/>
    </source>
</evidence>
<keyword evidence="5" id="KW-0812">Transmembrane</keyword>
<dbReference type="PATRIC" id="fig|673862.3.peg.471"/>
<comment type="similarity">
    <text evidence="4">Belongs to the GPI family.</text>
</comment>
<dbReference type="GO" id="GO:0006094">
    <property type="term" value="P:gluconeogenesis"/>
    <property type="evidence" value="ECO:0007669"/>
    <property type="project" value="UniProtKB-KW"/>
</dbReference>
<dbReference type="Gene3D" id="3.40.50.10490">
    <property type="entry name" value="Glucose-6-phosphate isomerase like protein, domain 1"/>
    <property type="match status" value="2"/>
</dbReference>
<evidence type="ECO:0000256" key="4">
    <source>
        <dbReference type="RuleBase" id="RU000612"/>
    </source>
</evidence>
<evidence type="ECO:0000256" key="2">
    <source>
        <dbReference type="ARBA" id="ARBA00023152"/>
    </source>
</evidence>
<protein>
    <recommendedName>
        <fullName evidence="4">Glucose-6-phosphate isomerase</fullName>
        <ecNumber evidence="4">5.3.1.9</ecNumber>
    </recommendedName>
</protein>
<dbReference type="PANTHER" id="PTHR11469:SF1">
    <property type="entry name" value="GLUCOSE-6-PHOSPHATE ISOMERASE"/>
    <property type="match status" value="1"/>
</dbReference>